<name>A0A5B7FE65_PORTR</name>
<sequence length="74" mass="8458">MKEMHDDKNIPLRPSRRSTNMASRGGHTHQRFSGLCYVSRPHRPSAPTKHHYSVITDQCVRVFYGAGTLTRASY</sequence>
<evidence type="ECO:0000313" key="3">
    <source>
        <dbReference type="Proteomes" id="UP000324222"/>
    </source>
</evidence>
<feature type="compositionally biased region" description="Basic and acidic residues" evidence="1">
    <location>
        <begin position="1"/>
        <end position="10"/>
    </location>
</feature>
<accession>A0A5B7FE65</accession>
<feature type="region of interest" description="Disordered" evidence="1">
    <location>
        <begin position="1"/>
        <end position="30"/>
    </location>
</feature>
<organism evidence="2 3">
    <name type="scientific">Portunus trituberculatus</name>
    <name type="common">Swimming crab</name>
    <name type="synonym">Neptunus trituberculatus</name>
    <dbReference type="NCBI Taxonomy" id="210409"/>
    <lineage>
        <taxon>Eukaryota</taxon>
        <taxon>Metazoa</taxon>
        <taxon>Ecdysozoa</taxon>
        <taxon>Arthropoda</taxon>
        <taxon>Crustacea</taxon>
        <taxon>Multicrustacea</taxon>
        <taxon>Malacostraca</taxon>
        <taxon>Eumalacostraca</taxon>
        <taxon>Eucarida</taxon>
        <taxon>Decapoda</taxon>
        <taxon>Pleocyemata</taxon>
        <taxon>Brachyura</taxon>
        <taxon>Eubrachyura</taxon>
        <taxon>Portunoidea</taxon>
        <taxon>Portunidae</taxon>
        <taxon>Portuninae</taxon>
        <taxon>Portunus</taxon>
    </lineage>
</organism>
<reference evidence="2 3" key="1">
    <citation type="submission" date="2019-05" db="EMBL/GenBank/DDBJ databases">
        <title>Another draft genome of Portunus trituberculatus and its Hox gene families provides insights of decapod evolution.</title>
        <authorList>
            <person name="Jeong J.-H."/>
            <person name="Song I."/>
            <person name="Kim S."/>
            <person name="Choi T."/>
            <person name="Kim D."/>
            <person name="Ryu S."/>
            <person name="Kim W."/>
        </authorList>
    </citation>
    <scope>NUCLEOTIDE SEQUENCE [LARGE SCALE GENOMIC DNA]</scope>
    <source>
        <tissue evidence="2">Muscle</tissue>
    </source>
</reference>
<keyword evidence="3" id="KW-1185">Reference proteome</keyword>
<evidence type="ECO:0000313" key="2">
    <source>
        <dbReference type="EMBL" id="MPC44762.1"/>
    </source>
</evidence>
<dbReference type="AlphaFoldDB" id="A0A5B7FE65"/>
<dbReference type="Proteomes" id="UP000324222">
    <property type="component" value="Unassembled WGS sequence"/>
</dbReference>
<protein>
    <submittedName>
        <fullName evidence="2">Uncharacterized protein</fullName>
    </submittedName>
</protein>
<dbReference type="EMBL" id="VSRR010006424">
    <property type="protein sequence ID" value="MPC44762.1"/>
    <property type="molecule type" value="Genomic_DNA"/>
</dbReference>
<gene>
    <name evidence="2" type="ORF">E2C01_038442</name>
</gene>
<comment type="caution">
    <text evidence="2">The sequence shown here is derived from an EMBL/GenBank/DDBJ whole genome shotgun (WGS) entry which is preliminary data.</text>
</comment>
<proteinExistence type="predicted"/>
<evidence type="ECO:0000256" key="1">
    <source>
        <dbReference type="SAM" id="MobiDB-lite"/>
    </source>
</evidence>